<name>A0ACA9K4D6_9GLOM</name>
<evidence type="ECO:0000313" key="2">
    <source>
        <dbReference type="Proteomes" id="UP000789366"/>
    </source>
</evidence>
<dbReference type="Proteomes" id="UP000789366">
    <property type="component" value="Unassembled WGS sequence"/>
</dbReference>
<gene>
    <name evidence="1" type="ORF">SPELUC_LOCUS824</name>
</gene>
<proteinExistence type="predicted"/>
<protein>
    <submittedName>
        <fullName evidence="1">14877_t:CDS:1</fullName>
    </submittedName>
</protein>
<evidence type="ECO:0000313" key="1">
    <source>
        <dbReference type="EMBL" id="CAG8451571.1"/>
    </source>
</evidence>
<accession>A0ACA9K4D6</accession>
<dbReference type="EMBL" id="CAJVPW010000361">
    <property type="protein sequence ID" value="CAG8451571.1"/>
    <property type="molecule type" value="Genomic_DNA"/>
</dbReference>
<organism evidence="1 2">
    <name type="scientific">Cetraspora pellucida</name>
    <dbReference type="NCBI Taxonomy" id="1433469"/>
    <lineage>
        <taxon>Eukaryota</taxon>
        <taxon>Fungi</taxon>
        <taxon>Fungi incertae sedis</taxon>
        <taxon>Mucoromycota</taxon>
        <taxon>Glomeromycotina</taxon>
        <taxon>Glomeromycetes</taxon>
        <taxon>Diversisporales</taxon>
        <taxon>Gigasporaceae</taxon>
        <taxon>Cetraspora</taxon>
    </lineage>
</organism>
<reference evidence="1" key="1">
    <citation type="submission" date="2021-06" db="EMBL/GenBank/DDBJ databases">
        <authorList>
            <person name="Kallberg Y."/>
            <person name="Tangrot J."/>
            <person name="Rosling A."/>
        </authorList>
    </citation>
    <scope>NUCLEOTIDE SEQUENCE</scope>
    <source>
        <strain evidence="1">28 12/20/2015</strain>
    </source>
</reference>
<comment type="caution">
    <text evidence="1">The sequence shown here is derived from an EMBL/GenBank/DDBJ whole genome shotgun (WGS) entry which is preliminary data.</text>
</comment>
<keyword evidence="2" id="KW-1185">Reference proteome</keyword>
<feature type="non-terminal residue" evidence="1">
    <location>
        <position position="1"/>
    </location>
</feature>
<sequence>SEFEQVIKNYVNMVKFDDNMFNNIKDEAFNNDYISNTENLNDLLQFNSKNLDIKTMFDFNIFLNKKLNKTTNDLKLEDEHNYDINKVINVSKEV</sequence>